<proteinExistence type="predicted"/>
<reference evidence="5 6" key="1">
    <citation type="submission" date="2017-06" db="EMBL/GenBank/DDBJ databases">
        <title>Investigating the central metabolism of Clostridium thermosuccinogenes.</title>
        <authorList>
            <person name="Koendjbiharie J.G."/>
            <person name="van Kranenburg R."/>
        </authorList>
    </citation>
    <scope>NUCLEOTIDE SEQUENCE [LARGE SCALE GENOMIC DNA]</scope>
    <source>
        <strain evidence="5 6">DSM 5806</strain>
    </source>
</reference>
<dbReference type="InterPro" id="IPR017900">
    <property type="entry name" value="4Fe4S_Fe_S_CS"/>
</dbReference>
<evidence type="ECO:0000259" key="4">
    <source>
        <dbReference type="PROSITE" id="PS51379"/>
    </source>
</evidence>
<dbReference type="Pfam" id="PF12838">
    <property type="entry name" value="Fer4_7"/>
    <property type="match status" value="1"/>
</dbReference>
<keyword evidence="3" id="KW-0411">Iron-sulfur</keyword>
<feature type="domain" description="4Fe-4S ferredoxin-type" evidence="4">
    <location>
        <begin position="288"/>
        <end position="315"/>
    </location>
</feature>
<dbReference type="InterPro" id="IPR036812">
    <property type="entry name" value="NAD(P)_OxRdtase_dom_sf"/>
</dbReference>
<dbReference type="PRINTS" id="PR00069">
    <property type="entry name" value="ALDKETRDTASE"/>
</dbReference>
<dbReference type="Gene3D" id="3.30.70.20">
    <property type="match status" value="1"/>
</dbReference>
<dbReference type="Proteomes" id="UP000236151">
    <property type="component" value="Unassembled WGS sequence"/>
</dbReference>
<dbReference type="AlphaFoldDB" id="A0A2K2FEY8"/>
<protein>
    <submittedName>
        <fullName evidence="5">Aldo/keto reductase</fullName>
    </submittedName>
</protein>
<dbReference type="InterPro" id="IPR020471">
    <property type="entry name" value="AKR"/>
</dbReference>
<name>A0A2K2FEY8_9CLOT</name>
<dbReference type="GO" id="GO:0016491">
    <property type="term" value="F:oxidoreductase activity"/>
    <property type="evidence" value="ECO:0007669"/>
    <property type="project" value="InterPro"/>
</dbReference>
<dbReference type="PANTHER" id="PTHR43312">
    <property type="entry name" value="D-THREO-ALDOSE 1-DEHYDROGENASE"/>
    <property type="match status" value="1"/>
</dbReference>
<evidence type="ECO:0000256" key="1">
    <source>
        <dbReference type="ARBA" id="ARBA00022723"/>
    </source>
</evidence>
<dbReference type="Gene3D" id="3.20.20.100">
    <property type="entry name" value="NADP-dependent oxidoreductase domain"/>
    <property type="match status" value="1"/>
</dbReference>
<dbReference type="SUPFAM" id="SSF54862">
    <property type="entry name" value="4Fe-4S ferredoxins"/>
    <property type="match status" value="1"/>
</dbReference>
<comment type="caution">
    <text evidence="5">The sequence shown here is derived from an EMBL/GenBank/DDBJ whole genome shotgun (WGS) entry which is preliminary data.</text>
</comment>
<dbReference type="InterPro" id="IPR053135">
    <property type="entry name" value="AKR2_Oxidoreductase"/>
</dbReference>
<dbReference type="GO" id="GO:0046872">
    <property type="term" value="F:metal ion binding"/>
    <property type="evidence" value="ECO:0007669"/>
    <property type="project" value="UniProtKB-KW"/>
</dbReference>
<keyword evidence="2" id="KW-0408">Iron</keyword>
<dbReference type="OrthoDB" id="9804790at2"/>
<gene>
    <name evidence="5" type="ORF">CDQ84_08730</name>
</gene>
<dbReference type="EMBL" id="NIOJ01000019">
    <property type="protein sequence ID" value="PNT99289.1"/>
    <property type="molecule type" value="Genomic_DNA"/>
</dbReference>
<dbReference type="InterPro" id="IPR023210">
    <property type="entry name" value="NADP_OxRdtase_dom"/>
</dbReference>
<sequence>MDYVKLGKTGIEVSRLCFGGLVIGPLQSNLSVDEGSDVIAKAFEMGVNFIDTAELYGTYAHIREAVRKSGKDVVIATKSYAYSAQGAEESLEKARKELDRDVIDIFLMHEQESRLTLRGHREAFEYYISQKEKGRIRAVGVSTHNVEVVEACATMPGIDVIHPLVNKAGLGIGDGTVDDMLAAVKKCYDNGIGIYSMKPLGGGNLLNSFEECLKFVMDIPYIHSIAMGMQSIEEVIMNICIFNGQEVPSEVKEALRKRSRRLHIDYWCEGCGNCVERCKQKALRIHDGKAVVEQGKCVLCGYCSSVCPQFAIKIC</sequence>
<organism evidence="5 6">
    <name type="scientific">Clostridium thermosuccinogenes</name>
    <dbReference type="NCBI Taxonomy" id="84032"/>
    <lineage>
        <taxon>Bacteria</taxon>
        <taxon>Bacillati</taxon>
        <taxon>Bacillota</taxon>
        <taxon>Clostridia</taxon>
        <taxon>Eubacteriales</taxon>
        <taxon>Clostridiaceae</taxon>
        <taxon>Clostridium</taxon>
    </lineage>
</organism>
<accession>A0A2K2FEY8</accession>
<dbReference type="PROSITE" id="PS00198">
    <property type="entry name" value="4FE4S_FER_1"/>
    <property type="match status" value="1"/>
</dbReference>
<evidence type="ECO:0000256" key="2">
    <source>
        <dbReference type="ARBA" id="ARBA00023004"/>
    </source>
</evidence>
<dbReference type="GO" id="GO:0051536">
    <property type="term" value="F:iron-sulfur cluster binding"/>
    <property type="evidence" value="ECO:0007669"/>
    <property type="project" value="UniProtKB-KW"/>
</dbReference>
<evidence type="ECO:0000256" key="3">
    <source>
        <dbReference type="ARBA" id="ARBA00023014"/>
    </source>
</evidence>
<dbReference type="Pfam" id="PF00248">
    <property type="entry name" value="Aldo_ket_red"/>
    <property type="match status" value="1"/>
</dbReference>
<dbReference type="KEGG" id="cthd:CDO33_15035"/>
<keyword evidence="1" id="KW-0479">Metal-binding</keyword>
<evidence type="ECO:0000313" key="6">
    <source>
        <dbReference type="Proteomes" id="UP000236151"/>
    </source>
</evidence>
<dbReference type="RefSeq" id="WP_103081358.1">
    <property type="nucleotide sequence ID" value="NZ_CP021850.1"/>
</dbReference>
<dbReference type="InterPro" id="IPR017896">
    <property type="entry name" value="4Fe4S_Fe-S-bd"/>
</dbReference>
<feature type="domain" description="4Fe-4S ferredoxin-type" evidence="4">
    <location>
        <begin position="260"/>
        <end position="287"/>
    </location>
</feature>
<dbReference type="CDD" id="cd19100">
    <property type="entry name" value="AKR_unchar"/>
    <property type="match status" value="1"/>
</dbReference>
<keyword evidence="6" id="KW-1185">Reference proteome</keyword>
<dbReference type="PROSITE" id="PS51379">
    <property type="entry name" value="4FE4S_FER_2"/>
    <property type="match status" value="2"/>
</dbReference>
<evidence type="ECO:0000313" key="5">
    <source>
        <dbReference type="EMBL" id="PNT99289.1"/>
    </source>
</evidence>
<dbReference type="SUPFAM" id="SSF51430">
    <property type="entry name" value="NAD(P)-linked oxidoreductase"/>
    <property type="match status" value="1"/>
</dbReference>
<dbReference type="PANTHER" id="PTHR43312:SF1">
    <property type="entry name" value="NADP-DEPENDENT OXIDOREDUCTASE DOMAIN-CONTAINING PROTEIN"/>
    <property type="match status" value="1"/>
</dbReference>